<comment type="caution">
    <text evidence="5">The sequence shown here is derived from an EMBL/GenBank/DDBJ whole genome shotgun (WGS) entry which is preliminary data.</text>
</comment>
<dbReference type="PANTHER" id="PTHR30523:SF32">
    <property type="entry name" value="PHOSPHOENOLPYRUVATE CARBOXYLASE"/>
    <property type="match status" value="1"/>
</dbReference>
<evidence type="ECO:0000256" key="1">
    <source>
        <dbReference type="ARBA" id="ARBA00003670"/>
    </source>
</evidence>
<evidence type="ECO:0000256" key="2">
    <source>
        <dbReference type="ARBA" id="ARBA00022419"/>
    </source>
</evidence>
<dbReference type="AlphaFoldDB" id="A0A2P2DAU7"/>
<evidence type="ECO:0000256" key="3">
    <source>
        <dbReference type="PROSITE-ProRule" id="PRU10111"/>
    </source>
</evidence>
<sequence>MDQKIQLDYQYLLECLKEVLEEIGQQDLIPYLPKYPSLSPIVNGKNLPQKTPELISLCFQLLNMVEENAAAQYRRKQETGDGFTKLSGLWGQSLTKAKEYGLSHDDILPILKEIECEPVLTAHPTEAKRASVLEIHRDLYLLLVKKENTIWTDLERETIRQEIKVQLERLWRTGEILLQKPDITSERKNIEHYLKNVFPNVLHELDQRFFQAWKHSGGSHEDLSDPKSLPIIRFGNWIGGDRDGHPFVTSEITKETLTLFCQYAREIHKNKCVELTQFLSLSDRIQSPPKEFLDRLESWHIEHQEISLDVKKRNPNEPWRQYCSLLAEKIKKKNISIEEYLGHLIFLRESLNSIGARKIANHCVFPLERLALSIGFHLAKTDIRQNSHYHSIAIEQILKASGTYEWNYREWTEEKKIRFILSELQSQRPFLLPEVDPGKEASNILNTYRSLRSCISELGISGIGSFIVSMTQNISDLLLVYLFLKEANLLEFHEEKGFFSPFQVVPLFETIEDLERSPEILDAYLKQDIVKNSFANQSLQIMLGYSDSNKDGGIFASQWNLYATETKLTEIANQHKVKLKFFHGRGGSISRGGGKTHKFLDALPHGTLNGKIRVTVQGESISQQYANKITAIYNLELFLATTTKVTIRHKWNEKKKHPAYPILESLSHKTKKTYTNLLHTEGFLTFFSQATPIDVIENSKIGSRPSRRTGQRTFQDLRAIPWVFSWSQSRFHLPNWFGVGSALYELSQNNKEDFHIIKEEIREWHFLNYVIKNIETGIYSSSPNIYTLYADLVEDSKTRKQILSLINEEYKKTMDVLSQLRGKEIQYVRPSLMETLSLREPGLTILHEKQIDWLRNWRNNQTEEMLQDLLVTVNAIASGLRTTG</sequence>
<dbReference type="InterPro" id="IPR018129">
    <property type="entry name" value="PEP_COase_Lys_AS"/>
</dbReference>
<dbReference type="InterPro" id="IPR021135">
    <property type="entry name" value="PEP_COase"/>
</dbReference>
<feature type="active site" evidence="4">
    <location>
        <position position="550"/>
    </location>
</feature>
<proteinExistence type="predicted"/>
<dbReference type="GO" id="GO:0006099">
    <property type="term" value="P:tricarboxylic acid cycle"/>
    <property type="evidence" value="ECO:0007669"/>
    <property type="project" value="InterPro"/>
</dbReference>
<feature type="active site" evidence="3">
    <location>
        <position position="123"/>
    </location>
</feature>
<comment type="function">
    <text evidence="1">Forms oxaloacetate, a four-carbon dicarboxylic acid source for the tricarboxylic acid cycle.</text>
</comment>
<dbReference type="GO" id="GO:0005829">
    <property type="term" value="C:cytosol"/>
    <property type="evidence" value="ECO:0007669"/>
    <property type="project" value="TreeGrafter"/>
</dbReference>
<evidence type="ECO:0000256" key="4">
    <source>
        <dbReference type="PROSITE-ProRule" id="PRU10112"/>
    </source>
</evidence>
<dbReference type="InterPro" id="IPR015813">
    <property type="entry name" value="Pyrv/PenolPyrv_kinase-like_dom"/>
</dbReference>
<keyword evidence="5" id="KW-0670">Pyruvate</keyword>
<evidence type="ECO:0000313" key="6">
    <source>
        <dbReference type="Proteomes" id="UP000245206"/>
    </source>
</evidence>
<dbReference type="PRINTS" id="PR00150">
    <property type="entry name" value="PEPCARBXLASE"/>
</dbReference>
<reference evidence="6" key="1">
    <citation type="journal article" date="2019" name="Microbiol. Immunol.">
        <title>Molecular and phenotypic characterization of Leptospira johnsonii sp. nov., Leptospira ellinghausenii sp. nov. and Leptospira ryugenii sp. nov. isolated from soil and water in Japan.</title>
        <authorList>
            <person name="Masuzawa T."/>
            <person name="Saito M."/>
            <person name="Nakao R."/>
            <person name="Nikaido Y."/>
            <person name="Matsumoto M."/>
            <person name="Ogawa M."/>
            <person name="Yokoyama M."/>
            <person name="Hidaka Y."/>
            <person name="Tomita J."/>
            <person name="Sakakibara K."/>
            <person name="Suzuki K."/>
            <person name="Yasuda S."/>
            <person name="Sato H."/>
            <person name="Yamaguchi M."/>
            <person name="Yoshida S.I."/>
            <person name="Koizumi N."/>
            <person name="Kawamura Y."/>
        </authorList>
    </citation>
    <scope>NUCLEOTIDE SEQUENCE [LARGE SCALE GENOMIC DNA]</scope>
    <source>
        <strain evidence="6">E18</strain>
    </source>
</reference>
<dbReference type="PROSITE" id="PS00393">
    <property type="entry name" value="PEPCASE_2"/>
    <property type="match status" value="1"/>
</dbReference>
<accession>A0A2P2DAU7</accession>
<dbReference type="PROSITE" id="PS00781">
    <property type="entry name" value="PEPCASE_1"/>
    <property type="match status" value="1"/>
</dbReference>
<organism evidence="5 6">
    <name type="scientific">Leptospira ellinghausenii</name>
    <dbReference type="NCBI Taxonomy" id="1917822"/>
    <lineage>
        <taxon>Bacteria</taxon>
        <taxon>Pseudomonadati</taxon>
        <taxon>Spirochaetota</taxon>
        <taxon>Spirochaetia</taxon>
        <taxon>Leptospirales</taxon>
        <taxon>Leptospiraceae</taxon>
        <taxon>Leptospira</taxon>
    </lineage>
</organism>
<dbReference type="Pfam" id="PF00311">
    <property type="entry name" value="PEPcase"/>
    <property type="match status" value="1"/>
</dbReference>
<keyword evidence="6" id="KW-1185">Reference proteome</keyword>
<dbReference type="Proteomes" id="UP000245206">
    <property type="component" value="Unassembled WGS sequence"/>
</dbReference>
<dbReference type="RefSeq" id="WP_108958916.1">
    <property type="nucleotide sequence ID" value="NZ_BFAZ01000005.1"/>
</dbReference>
<evidence type="ECO:0000313" key="5">
    <source>
        <dbReference type="EMBL" id="GBF41764.1"/>
    </source>
</evidence>
<dbReference type="OrthoDB" id="9768133at2"/>
<dbReference type="GO" id="GO:0008964">
    <property type="term" value="F:phosphoenolpyruvate carboxylase activity"/>
    <property type="evidence" value="ECO:0007669"/>
    <property type="project" value="InterPro"/>
</dbReference>
<gene>
    <name evidence="5" type="primary">ppc</name>
    <name evidence="5" type="ORF">LPTSP2_10450</name>
</gene>
<dbReference type="GO" id="GO:0015977">
    <property type="term" value="P:carbon fixation"/>
    <property type="evidence" value="ECO:0007669"/>
    <property type="project" value="InterPro"/>
</dbReference>
<protein>
    <recommendedName>
        <fullName evidence="2">Phosphoenolpyruvate carboxylase</fullName>
    </recommendedName>
</protein>
<dbReference type="InterPro" id="IPR033129">
    <property type="entry name" value="PEPCASE_His_AS"/>
</dbReference>
<name>A0A2P2DAU7_9LEPT</name>
<dbReference type="SUPFAM" id="SSF51621">
    <property type="entry name" value="Phosphoenolpyruvate/pyruvate domain"/>
    <property type="match status" value="1"/>
</dbReference>
<dbReference type="EMBL" id="BFAZ01000005">
    <property type="protein sequence ID" value="GBF41764.1"/>
    <property type="molecule type" value="Genomic_DNA"/>
</dbReference>
<dbReference type="PANTHER" id="PTHR30523">
    <property type="entry name" value="PHOSPHOENOLPYRUVATE CARBOXYLASE"/>
    <property type="match status" value="1"/>
</dbReference>